<reference evidence="1 2" key="1">
    <citation type="journal article" date="2019" name="Int. J. Syst. Evol. Microbiol.">
        <title>The Global Catalogue of Microorganisms (GCM) 10K type strain sequencing project: providing services to taxonomists for standard genome sequencing and annotation.</title>
        <authorList>
            <consortium name="The Broad Institute Genomics Platform"/>
            <consortium name="The Broad Institute Genome Sequencing Center for Infectious Disease"/>
            <person name="Wu L."/>
            <person name="Ma J."/>
        </authorList>
    </citation>
    <scope>NUCLEOTIDE SEQUENCE [LARGE SCALE GENOMIC DNA]</scope>
    <source>
        <strain evidence="1 2">JCM 10667</strain>
    </source>
</reference>
<protein>
    <submittedName>
        <fullName evidence="1">Uncharacterized protein</fullName>
    </submittedName>
</protein>
<proteinExistence type="predicted"/>
<comment type="caution">
    <text evidence="1">The sequence shown here is derived from an EMBL/GenBank/DDBJ whole genome shotgun (WGS) entry which is preliminary data.</text>
</comment>
<name>A0ABN1FU43_9ACTN</name>
<evidence type="ECO:0000313" key="1">
    <source>
        <dbReference type="EMBL" id="GAA0597876.1"/>
    </source>
</evidence>
<keyword evidence="2" id="KW-1185">Reference proteome</keyword>
<sequence>MGVNMTGSFTSHVTDMHLEALLALLVEGPEEWLERYGETIKNENNVGYSLLIYHAFNEALRLRFSPTYTVPQIIRFVADLRLTLKEYAHELDPRVAESLIRYSLGDDAFTGRPPFGTDEVTVMRAQLLMLVALVSEEELDEAELVKLVKDSAALARNRGVVEQGQDSGV</sequence>
<accession>A0ABN1FU43</accession>
<organism evidence="1 2">
    <name type="scientific">Actinomadura livida</name>
    <dbReference type="NCBI Taxonomy" id="79909"/>
    <lineage>
        <taxon>Bacteria</taxon>
        <taxon>Bacillati</taxon>
        <taxon>Actinomycetota</taxon>
        <taxon>Actinomycetes</taxon>
        <taxon>Streptosporangiales</taxon>
        <taxon>Thermomonosporaceae</taxon>
        <taxon>Actinomadura</taxon>
    </lineage>
</organism>
<gene>
    <name evidence="1" type="ORF">GCM10009546_69900</name>
</gene>
<dbReference type="EMBL" id="BAAAHD010000091">
    <property type="protein sequence ID" value="GAA0597876.1"/>
    <property type="molecule type" value="Genomic_DNA"/>
</dbReference>
<evidence type="ECO:0000313" key="2">
    <source>
        <dbReference type="Proteomes" id="UP001501427"/>
    </source>
</evidence>
<dbReference type="Proteomes" id="UP001501427">
    <property type="component" value="Unassembled WGS sequence"/>
</dbReference>